<sequence length="39" mass="3882">MFAIANDINGTVLAGGLAIVGGLGGYGAKVLKDHITKPK</sequence>
<keyword evidence="1" id="KW-1133">Transmembrane helix</keyword>
<gene>
    <name evidence="2" type="ORF">S12H4_48156</name>
</gene>
<reference evidence="2" key="1">
    <citation type="journal article" date="2014" name="Front. Microbiol.">
        <title>High frequency of phylogenetically diverse reductive dehalogenase-homologous genes in deep subseafloor sedimentary metagenomes.</title>
        <authorList>
            <person name="Kawai M."/>
            <person name="Futagami T."/>
            <person name="Toyoda A."/>
            <person name="Takaki Y."/>
            <person name="Nishi S."/>
            <person name="Hori S."/>
            <person name="Arai W."/>
            <person name="Tsubouchi T."/>
            <person name="Morono Y."/>
            <person name="Uchiyama I."/>
            <person name="Ito T."/>
            <person name="Fujiyama A."/>
            <person name="Inagaki F."/>
            <person name="Takami H."/>
        </authorList>
    </citation>
    <scope>NUCLEOTIDE SEQUENCE</scope>
    <source>
        <strain evidence="2">Expedition CK06-06</strain>
    </source>
</reference>
<evidence type="ECO:0000313" key="2">
    <source>
        <dbReference type="EMBL" id="GAJ15480.1"/>
    </source>
</evidence>
<keyword evidence="1" id="KW-0812">Transmembrane</keyword>
<name>X1VWH5_9ZZZZ</name>
<dbReference type="EMBL" id="BARW01030061">
    <property type="protein sequence ID" value="GAJ15480.1"/>
    <property type="molecule type" value="Genomic_DNA"/>
</dbReference>
<protein>
    <submittedName>
        <fullName evidence="2">Uncharacterized protein</fullName>
    </submittedName>
</protein>
<accession>X1VWH5</accession>
<feature type="transmembrane region" description="Helical" evidence="1">
    <location>
        <begin position="12"/>
        <end position="31"/>
    </location>
</feature>
<dbReference type="AlphaFoldDB" id="X1VWH5"/>
<organism evidence="2">
    <name type="scientific">marine sediment metagenome</name>
    <dbReference type="NCBI Taxonomy" id="412755"/>
    <lineage>
        <taxon>unclassified sequences</taxon>
        <taxon>metagenomes</taxon>
        <taxon>ecological metagenomes</taxon>
    </lineage>
</organism>
<evidence type="ECO:0000256" key="1">
    <source>
        <dbReference type="SAM" id="Phobius"/>
    </source>
</evidence>
<keyword evidence="1" id="KW-0472">Membrane</keyword>
<comment type="caution">
    <text evidence="2">The sequence shown here is derived from an EMBL/GenBank/DDBJ whole genome shotgun (WGS) entry which is preliminary data.</text>
</comment>
<proteinExistence type="predicted"/>